<dbReference type="SUPFAM" id="SSF47413">
    <property type="entry name" value="lambda repressor-like DNA-binding domains"/>
    <property type="match status" value="1"/>
</dbReference>
<dbReference type="Pfam" id="PF13377">
    <property type="entry name" value="Peripla_BP_3"/>
    <property type="match status" value="1"/>
</dbReference>
<dbReference type="AlphaFoldDB" id="A0A934INH9"/>
<dbReference type="SUPFAM" id="SSF53822">
    <property type="entry name" value="Periplasmic binding protein-like I"/>
    <property type="match status" value="1"/>
</dbReference>
<dbReference type="CDD" id="cd06267">
    <property type="entry name" value="PBP1_LacI_sugar_binding-like"/>
    <property type="match status" value="1"/>
</dbReference>
<evidence type="ECO:0000256" key="3">
    <source>
        <dbReference type="ARBA" id="ARBA00023125"/>
    </source>
</evidence>
<protein>
    <submittedName>
        <fullName evidence="6">LacI family DNA-binding transcriptional regulator</fullName>
    </submittedName>
</protein>
<evidence type="ECO:0000259" key="5">
    <source>
        <dbReference type="PROSITE" id="PS50932"/>
    </source>
</evidence>
<dbReference type="InterPro" id="IPR028082">
    <property type="entry name" value="Peripla_BP_I"/>
</dbReference>
<comment type="caution">
    <text evidence="6">The sequence shown here is derived from an EMBL/GenBank/DDBJ whole genome shotgun (WGS) entry which is preliminary data.</text>
</comment>
<dbReference type="CDD" id="cd01392">
    <property type="entry name" value="HTH_LacI"/>
    <property type="match status" value="1"/>
</dbReference>
<dbReference type="EMBL" id="JAEKJA010000005">
    <property type="protein sequence ID" value="MBJ3775447.1"/>
    <property type="molecule type" value="Genomic_DNA"/>
</dbReference>
<dbReference type="PROSITE" id="PS50932">
    <property type="entry name" value="HTH_LACI_2"/>
    <property type="match status" value="1"/>
</dbReference>
<evidence type="ECO:0000313" key="6">
    <source>
        <dbReference type="EMBL" id="MBJ3775447.1"/>
    </source>
</evidence>
<evidence type="ECO:0000256" key="1">
    <source>
        <dbReference type="ARBA" id="ARBA00022491"/>
    </source>
</evidence>
<keyword evidence="4" id="KW-0804">Transcription</keyword>
<dbReference type="RefSeq" id="WP_198881344.1">
    <property type="nucleotide sequence ID" value="NZ_JAEKJA010000005.1"/>
</dbReference>
<keyword evidence="1" id="KW-0678">Repressor</keyword>
<dbReference type="Gene3D" id="3.40.50.2300">
    <property type="match status" value="2"/>
</dbReference>
<gene>
    <name evidence="6" type="ORF">JCR33_07100</name>
</gene>
<proteinExistence type="predicted"/>
<dbReference type="PANTHER" id="PTHR30146">
    <property type="entry name" value="LACI-RELATED TRANSCRIPTIONAL REPRESSOR"/>
    <property type="match status" value="1"/>
</dbReference>
<dbReference type="GO" id="GO:0003700">
    <property type="term" value="F:DNA-binding transcription factor activity"/>
    <property type="evidence" value="ECO:0007669"/>
    <property type="project" value="TreeGrafter"/>
</dbReference>
<evidence type="ECO:0000313" key="7">
    <source>
        <dbReference type="Proteomes" id="UP000609531"/>
    </source>
</evidence>
<keyword evidence="3 6" id="KW-0238">DNA-binding</keyword>
<reference evidence="6" key="1">
    <citation type="submission" date="2020-12" db="EMBL/GenBank/DDBJ databases">
        <title>Bacterial taxonomy.</title>
        <authorList>
            <person name="Pan X."/>
        </authorList>
    </citation>
    <scope>NUCLEOTIDE SEQUENCE</scope>
    <source>
        <strain evidence="6">B2012</strain>
    </source>
</reference>
<dbReference type="Gene3D" id="1.10.260.40">
    <property type="entry name" value="lambda repressor-like DNA-binding domains"/>
    <property type="match status" value="1"/>
</dbReference>
<dbReference type="Proteomes" id="UP000609531">
    <property type="component" value="Unassembled WGS sequence"/>
</dbReference>
<sequence length="339" mass="36701">MTLKDIAKATGFHVSTVSRALDQNSRINLTEDVVRQIRETADAMGYRRNRLASGLRTNRTMTIGVVIPDITNALFPPIVRGIESVMEPEGYASIIVNTDNVPEREMRLVDVLTERGVDGILHAATLRDDDSIQLIRSHNVPVVTLNRRVELDPPVPFVINDEALGIRMMLAHLAEYGHRRIAHIAGPVALSTGAMRVAAFHAARAAMGLAEADCPLAYAERFDEEEGHRAAIALLDGPTPFTALLCANDRLALGAIAALRQRGLSVPHDVSVTGFNDLSSLDAVTPPLTTVRILQFEAGEAAARLLLALLRDPQADIPAETVLPVVLVPRESVATPRPL</sequence>
<organism evidence="6 7">
    <name type="scientific">Acuticoccus mangrovi</name>
    <dbReference type="NCBI Taxonomy" id="2796142"/>
    <lineage>
        <taxon>Bacteria</taxon>
        <taxon>Pseudomonadati</taxon>
        <taxon>Pseudomonadota</taxon>
        <taxon>Alphaproteobacteria</taxon>
        <taxon>Hyphomicrobiales</taxon>
        <taxon>Amorphaceae</taxon>
        <taxon>Acuticoccus</taxon>
    </lineage>
</organism>
<accession>A0A934INH9</accession>
<feature type="domain" description="HTH lacI-type" evidence="5">
    <location>
        <begin position="1"/>
        <end position="57"/>
    </location>
</feature>
<dbReference type="InterPro" id="IPR046335">
    <property type="entry name" value="LacI/GalR-like_sensor"/>
</dbReference>
<keyword evidence="2" id="KW-0805">Transcription regulation</keyword>
<dbReference type="InterPro" id="IPR000843">
    <property type="entry name" value="HTH_LacI"/>
</dbReference>
<dbReference type="PANTHER" id="PTHR30146:SF148">
    <property type="entry name" value="HTH-TYPE TRANSCRIPTIONAL REPRESSOR PURR-RELATED"/>
    <property type="match status" value="1"/>
</dbReference>
<dbReference type="SMART" id="SM00354">
    <property type="entry name" value="HTH_LACI"/>
    <property type="match status" value="1"/>
</dbReference>
<name>A0A934INH9_9HYPH</name>
<dbReference type="GO" id="GO:0000976">
    <property type="term" value="F:transcription cis-regulatory region binding"/>
    <property type="evidence" value="ECO:0007669"/>
    <property type="project" value="TreeGrafter"/>
</dbReference>
<dbReference type="InterPro" id="IPR010982">
    <property type="entry name" value="Lambda_DNA-bd_dom_sf"/>
</dbReference>
<keyword evidence="7" id="KW-1185">Reference proteome</keyword>
<evidence type="ECO:0000256" key="4">
    <source>
        <dbReference type="ARBA" id="ARBA00023163"/>
    </source>
</evidence>
<evidence type="ECO:0000256" key="2">
    <source>
        <dbReference type="ARBA" id="ARBA00023015"/>
    </source>
</evidence>